<proteinExistence type="predicted"/>
<dbReference type="PANTHER" id="PTHR42870">
    <property type="entry name" value="ACETYL-COA C-ACETYLTRANSFERASE"/>
    <property type="match status" value="1"/>
</dbReference>
<protein>
    <submittedName>
        <fullName evidence="2">Thiolase family protein</fullName>
    </submittedName>
</protein>
<dbReference type="Gene3D" id="3.40.47.10">
    <property type="match status" value="1"/>
</dbReference>
<feature type="domain" description="Thiolase C-terminal" evidence="1">
    <location>
        <begin position="251"/>
        <end position="372"/>
    </location>
</feature>
<dbReference type="CDD" id="cd00829">
    <property type="entry name" value="SCP-x_thiolase"/>
    <property type="match status" value="1"/>
</dbReference>
<dbReference type="InterPro" id="IPR016039">
    <property type="entry name" value="Thiolase-like"/>
</dbReference>
<sequence length="382" mass="40480">MAFATRATAVVGVGYSTIHRETGVDSRPLAVTAAKQAIGDAGLTTADIDGIFEYPGQGTQIAVEMQRMLGIRDLAVFGDNSASGPSGLAAAQNAVMAVASGACETALVFRSVTREWGQQSGKSEFPPADGPAQFLAPYGDYGAVIPSMGMRKYRRFVDFGGSEEDYGHIAVNARRWSALNDRAVLRTPITMDDYLSSRYIAEPLRLFDCDYPVTGACATVITSTERAADLRRKPVVVDAMAQGTGSRPSWSFADDLVFGGTIDCGNRLWERSSVTPQDVKVAELYDGFTHITISWVEALGLCGLGEFGDWVDGGRTIGPGGRLPLNTNGGQLAEGRLHGLSFLNEAVLQLRDECGDRQVAGADVAVVANAHGPQCGAMVLTS</sequence>
<evidence type="ECO:0000313" key="3">
    <source>
        <dbReference type="Proteomes" id="UP001187346"/>
    </source>
</evidence>
<dbReference type="InterPro" id="IPR002155">
    <property type="entry name" value="Thiolase"/>
</dbReference>
<dbReference type="EMBL" id="JAWMAJ010000058">
    <property type="protein sequence ID" value="MDV7218072.1"/>
    <property type="molecule type" value="Genomic_DNA"/>
</dbReference>
<reference evidence="2 3" key="1">
    <citation type="submission" date="2023-10" db="EMBL/GenBank/DDBJ databases">
        <title>Characterization of rhizosphere-enriched actinobacteria from wheat plants lab-grown on chernevaya soil.</title>
        <authorList>
            <person name="Tikhonova E.N."/>
            <person name="Konopkin A."/>
            <person name="Kravchenko I.K."/>
        </authorList>
    </citation>
    <scope>NUCLEOTIDE SEQUENCE [LARGE SCALE GENOMIC DNA]</scope>
    <source>
        <strain evidence="2 3">RR29</strain>
    </source>
</reference>
<comment type="caution">
    <text evidence="2">The sequence shown here is derived from an EMBL/GenBank/DDBJ whole genome shotgun (WGS) entry which is preliminary data.</text>
</comment>
<dbReference type="SUPFAM" id="SSF53901">
    <property type="entry name" value="Thiolase-like"/>
    <property type="match status" value="2"/>
</dbReference>
<dbReference type="RefSeq" id="WP_266866226.1">
    <property type="nucleotide sequence ID" value="NZ_JAPEMW010000001.1"/>
</dbReference>
<evidence type="ECO:0000313" key="2">
    <source>
        <dbReference type="EMBL" id="MDV7218072.1"/>
    </source>
</evidence>
<dbReference type="Pfam" id="PF22691">
    <property type="entry name" value="Thiolase_C_1"/>
    <property type="match status" value="1"/>
</dbReference>
<organism evidence="2 3">
    <name type="scientific">Streptomyces prunicolor</name>
    <dbReference type="NCBI Taxonomy" id="67348"/>
    <lineage>
        <taxon>Bacteria</taxon>
        <taxon>Bacillati</taxon>
        <taxon>Actinomycetota</taxon>
        <taxon>Actinomycetes</taxon>
        <taxon>Kitasatosporales</taxon>
        <taxon>Streptomycetaceae</taxon>
        <taxon>Streptomyces</taxon>
    </lineage>
</organism>
<keyword evidence="3" id="KW-1185">Reference proteome</keyword>
<gene>
    <name evidence="2" type="ORF">R5A26_19175</name>
</gene>
<dbReference type="PIRSF" id="PIRSF000429">
    <property type="entry name" value="Ac-CoA_Ac_transf"/>
    <property type="match status" value="1"/>
</dbReference>
<dbReference type="PANTHER" id="PTHR42870:SF1">
    <property type="entry name" value="NON-SPECIFIC LIPID-TRANSFER PROTEIN-LIKE 2"/>
    <property type="match status" value="1"/>
</dbReference>
<dbReference type="InterPro" id="IPR055140">
    <property type="entry name" value="Thiolase_C_2"/>
</dbReference>
<dbReference type="Proteomes" id="UP001187346">
    <property type="component" value="Unassembled WGS sequence"/>
</dbReference>
<evidence type="ECO:0000259" key="1">
    <source>
        <dbReference type="Pfam" id="PF22691"/>
    </source>
</evidence>
<accession>A0ABU4FBV0</accession>
<name>A0ABU4FBV0_9ACTN</name>